<evidence type="ECO:0000313" key="2">
    <source>
        <dbReference type="EMBL" id="MXO72377.1"/>
    </source>
</evidence>
<dbReference type="AlphaFoldDB" id="A0A844Z1P8"/>
<dbReference type="Pfam" id="PF13481">
    <property type="entry name" value="AAA_25"/>
    <property type="match status" value="1"/>
</dbReference>
<gene>
    <name evidence="2" type="ORF">GRI99_12135</name>
</gene>
<dbReference type="SMART" id="SM00943">
    <property type="entry name" value="Prim-Pol"/>
    <property type="match status" value="1"/>
</dbReference>
<organism evidence="2 3">
    <name type="scientific">Alteraurantiacibacter buctensis</name>
    <dbReference type="NCBI Taxonomy" id="1503981"/>
    <lineage>
        <taxon>Bacteria</taxon>
        <taxon>Pseudomonadati</taxon>
        <taxon>Pseudomonadota</taxon>
        <taxon>Alphaproteobacteria</taxon>
        <taxon>Sphingomonadales</taxon>
        <taxon>Erythrobacteraceae</taxon>
        <taxon>Alteraurantiacibacter</taxon>
    </lineage>
</organism>
<accession>A0A844Z1P8</accession>
<dbReference type="InterPro" id="IPR015330">
    <property type="entry name" value="DNA_primase/pol_bifunc_N"/>
</dbReference>
<dbReference type="CDD" id="cd04859">
    <property type="entry name" value="Prim_Pol"/>
    <property type="match status" value="1"/>
</dbReference>
<evidence type="ECO:0000313" key="3">
    <source>
        <dbReference type="Proteomes" id="UP000466966"/>
    </source>
</evidence>
<evidence type="ECO:0000259" key="1">
    <source>
        <dbReference type="SMART" id="SM00943"/>
    </source>
</evidence>
<dbReference type="EMBL" id="WTYV01000005">
    <property type="protein sequence ID" value="MXO72377.1"/>
    <property type="molecule type" value="Genomic_DNA"/>
</dbReference>
<dbReference type="Proteomes" id="UP000466966">
    <property type="component" value="Unassembled WGS sequence"/>
</dbReference>
<dbReference type="RefSeq" id="WP_237438330.1">
    <property type="nucleotide sequence ID" value="NZ_WTYV01000005.1"/>
</dbReference>
<sequence>MTNELLNAALGYASEGKPVFPCDPRNKTPLVSNGFKNASTDESTIRNWWTCWPNAMIGVPTGGASGVWVLDVDSPAEFEAACPVSIPATQRCDTHKGYHLYFRYDPAQPVRNAQRSTKGWPIKTMPGAEVRGEGGYVIAPPSLHPEGTFYHWANDLQPAPSPADLLAAIDRGKAKSGIEPVTAVPPAAGCSSYGLAALNAECEAVRRAGNGEQESALNQAALKLGALVAGGELDRETARAELLAAGMAMPSYNSGDPWTLEAVEGKVERGLNDGARQPRKAPDPVAGLRGVAAAAPVDVEANDNDLAPLGGLDLQTLATRRAKPKQFAIEQLVPVGEVTLFTGAGSAGKSLLAQQFATAAAGSLHKCLGLDLREGPAIYLTCEDDAEQLHWRQQHLCEALGVPMAGLAGRLHLISRRGELDNPLGSYDAQGHLIPSPFFHRLRATVWATGAKLVLLDNVAHLFTGNENDRGEVTQFVNLLNRLAGDTGTAIVLLAHPNKAGADYSGSTAWQTAVRSHFVVHHDLETDLRTLTIPKANLARKGGSIRFVWQDWAFVCESDLPPDVARSLQSTAQAVNDNDLFLACLRQRTDEQRAVSDKPSATFAPKVFAGMPESKGIGRPRLEKAMDRLFRLRKIERAELWKGPDRKPVFGLREVREIHYAGDAGDYAATA</sequence>
<name>A0A844Z1P8_9SPHN</name>
<dbReference type="InterPro" id="IPR027417">
    <property type="entry name" value="P-loop_NTPase"/>
</dbReference>
<proteinExistence type="predicted"/>
<dbReference type="Pfam" id="PF09250">
    <property type="entry name" value="Prim-Pol"/>
    <property type="match status" value="1"/>
</dbReference>
<feature type="domain" description="DNA primase/polymerase bifunctional N-terminal" evidence="1">
    <location>
        <begin position="9"/>
        <end position="169"/>
    </location>
</feature>
<comment type="caution">
    <text evidence="2">The sequence shown here is derived from an EMBL/GenBank/DDBJ whole genome shotgun (WGS) entry which is preliminary data.</text>
</comment>
<keyword evidence="3" id="KW-1185">Reference proteome</keyword>
<dbReference type="SUPFAM" id="SSF52540">
    <property type="entry name" value="P-loop containing nucleoside triphosphate hydrolases"/>
    <property type="match status" value="1"/>
</dbReference>
<dbReference type="SUPFAM" id="SSF56747">
    <property type="entry name" value="Prim-pol domain"/>
    <property type="match status" value="1"/>
</dbReference>
<dbReference type="Gene3D" id="3.40.50.300">
    <property type="entry name" value="P-loop containing nucleotide triphosphate hydrolases"/>
    <property type="match status" value="1"/>
</dbReference>
<reference evidence="2 3" key="1">
    <citation type="submission" date="2019-12" db="EMBL/GenBank/DDBJ databases">
        <title>Genomic-based taxomic classification of the family Erythrobacteraceae.</title>
        <authorList>
            <person name="Xu L."/>
        </authorList>
    </citation>
    <scope>NUCLEOTIDE SEQUENCE [LARGE SCALE GENOMIC DNA]</scope>
    <source>
        <strain evidence="2 3">M0322</strain>
    </source>
</reference>
<protein>
    <submittedName>
        <fullName evidence="2">AAA family ATPase</fullName>
    </submittedName>
</protein>